<dbReference type="SUPFAM" id="SSF50447">
    <property type="entry name" value="Translation proteins"/>
    <property type="match status" value="1"/>
</dbReference>
<dbReference type="PANTHER" id="PTHR43462:SF1">
    <property type="entry name" value="ALANYL-TRNA EDITING PROTEIN AARSD1"/>
    <property type="match status" value="1"/>
</dbReference>
<evidence type="ECO:0000256" key="2">
    <source>
        <dbReference type="ARBA" id="ARBA00022833"/>
    </source>
</evidence>
<reference evidence="3 4" key="1">
    <citation type="submission" date="2013-08" db="EMBL/GenBank/DDBJ databases">
        <authorList>
            <person name="Weinstock G."/>
            <person name="Sodergren E."/>
            <person name="Wylie T."/>
            <person name="Fulton L."/>
            <person name="Fulton R."/>
            <person name="Fronick C."/>
            <person name="O'Laughlin M."/>
            <person name="Godfrey J."/>
            <person name="Miner T."/>
            <person name="Herter B."/>
            <person name="Appelbaum E."/>
            <person name="Cordes M."/>
            <person name="Lek S."/>
            <person name="Wollam A."/>
            <person name="Pepin K.H."/>
            <person name="Palsikar V.B."/>
            <person name="Mitreva M."/>
            <person name="Wilson R.K."/>
        </authorList>
    </citation>
    <scope>NUCLEOTIDE SEQUENCE [LARGE SCALE GENOMIC DNA]</scope>
    <source>
        <strain evidence="3 4">ATCC BAA-474</strain>
    </source>
</reference>
<organism evidence="3 4">
    <name type="scientific">Cetobacterium somerae ATCC BAA-474</name>
    <dbReference type="NCBI Taxonomy" id="1319815"/>
    <lineage>
        <taxon>Bacteria</taxon>
        <taxon>Fusobacteriati</taxon>
        <taxon>Fusobacteriota</taxon>
        <taxon>Fusobacteriia</taxon>
        <taxon>Fusobacteriales</taxon>
        <taxon>Fusobacteriaceae</taxon>
        <taxon>Cetobacterium</taxon>
    </lineage>
</organism>
<dbReference type="Gene3D" id="3.30.980.10">
    <property type="entry name" value="Threonyl-trna Synthetase, Chain A, domain 2"/>
    <property type="match status" value="1"/>
</dbReference>
<dbReference type="InterPro" id="IPR018163">
    <property type="entry name" value="Thr/Ala-tRNA-synth_IIc_edit"/>
</dbReference>
<keyword evidence="1" id="KW-0479">Metal-binding</keyword>
<evidence type="ECO:0000313" key="4">
    <source>
        <dbReference type="Proteomes" id="UP000017081"/>
    </source>
</evidence>
<sequence>MKTEKIYYKNQFQTSCEAVLIASTENGLIFDKSVAYPEGGGQIGDIGVLIRCKDGSEIPFYNTTKIKGRNIFLNDFPSIKVENQIVHHIDNDYEFEKNEKFLIKLDSVKRAQTTLHHSGLHLALMVLEEMFSGIDKKIVGAKITDKYGRLDFLIDFKFTPEQIAHIESRCNEYIDKNIPINIFSHPEENEALYWKCDNFIVPCGGTHCENTKDLVGIKIKRKSIGKTSERLIVELPFNEDFLKLYSYPSFLFSIEEN</sequence>
<dbReference type="AlphaFoldDB" id="U7UUU5"/>
<dbReference type="Proteomes" id="UP000017081">
    <property type="component" value="Unassembled WGS sequence"/>
</dbReference>
<name>U7UUU5_9FUSO</name>
<comment type="caution">
    <text evidence="3">The sequence shown here is derived from an EMBL/GenBank/DDBJ whole genome shotgun (WGS) entry which is preliminary data.</text>
</comment>
<proteinExistence type="predicted"/>
<gene>
    <name evidence="3" type="ORF">HMPREF0202_02967</name>
</gene>
<keyword evidence="2" id="KW-0862">Zinc</keyword>
<dbReference type="STRING" id="1319815.HMPREF0202_02967"/>
<dbReference type="PANTHER" id="PTHR43462">
    <property type="entry name" value="ALANYL-TRNA EDITING PROTEIN"/>
    <property type="match status" value="1"/>
</dbReference>
<accession>U7UUU5</accession>
<keyword evidence="4" id="KW-1185">Reference proteome</keyword>
<dbReference type="Gene3D" id="2.40.30.130">
    <property type="match status" value="1"/>
</dbReference>
<protein>
    <submittedName>
        <fullName evidence="3">Uncharacterized protein</fullName>
    </submittedName>
</protein>
<evidence type="ECO:0000256" key="1">
    <source>
        <dbReference type="ARBA" id="ARBA00022723"/>
    </source>
</evidence>
<evidence type="ECO:0000313" key="3">
    <source>
        <dbReference type="EMBL" id="ERT63197.1"/>
    </source>
</evidence>
<dbReference type="eggNOG" id="COG2872">
    <property type="taxonomic scope" value="Bacteria"/>
</dbReference>
<dbReference type="RefSeq" id="WP_023052484.1">
    <property type="nucleotide sequence ID" value="NZ_CP173060.2"/>
</dbReference>
<dbReference type="EMBL" id="AXZF01000202">
    <property type="protein sequence ID" value="ERT63197.1"/>
    <property type="molecule type" value="Genomic_DNA"/>
</dbReference>
<dbReference type="GO" id="GO:0000166">
    <property type="term" value="F:nucleotide binding"/>
    <property type="evidence" value="ECO:0007669"/>
    <property type="project" value="InterPro"/>
</dbReference>
<dbReference type="SUPFAM" id="SSF55186">
    <property type="entry name" value="ThrRS/AlaRS common domain"/>
    <property type="match status" value="1"/>
</dbReference>
<dbReference type="InterPro" id="IPR051335">
    <property type="entry name" value="Alanyl-tRNA_Editing_Enzymes"/>
</dbReference>
<dbReference type="GO" id="GO:0002161">
    <property type="term" value="F:aminoacyl-tRNA deacylase activity"/>
    <property type="evidence" value="ECO:0007669"/>
    <property type="project" value="UniProtKB-ARBA"/>
</dbReference>
<dbReference type="HOGENOM" id="CLU_004485_3_2_0"/>
<dbReference type="InterPro" id="IPR009000">
    <property type="entry name" value="Transl_B-barrel_sf"/>
</dbReference>
<dbReference type="GO" id="GO:0046872">
    <property type="term" value="F:metal ion binding"/>
    <property type="evidence" value="ECO:0007669"/>
    <property type="project" value="UniProtKB-KW"/>
</dbReference>